<evidence type="ECO:0000256" key="1">
    <source>
        <dbReference type="SAM" id="Phobius"/>
    </source>
</evidence>
<keyword evidence="1" id="KW-0812">Transmembrane</keyword>
<reference evidence="2 3" key="1">
    <citation type="journal article" date="2016" name="Nat. Commun.">
        <title>Thousands of microbial genomes shed light on interconnected biogeochemical processes in an aquifer system.</title>
        <authorList>
            <person name="Anantharaman K."/>
            <person name="Brown C.T."/>
            <person name="Hug L.A."/>
            <person name="Sharon I."/>
            <person name="Castelle C.J."/>
            <person name="Probst A.J."/>
            <person name="Thomas B.C."/>
            <person name="Singh A."/>
            <person name="Wilkins M.J."/>
            <person name="Karaoz U."/>
            <person name="Brodie E.L."/>
            <person name="Williams K.H."/>
            <person name="Hubbard S.S."/>
            <person name="Banfield J.F."/>
        </authorList>
    </citation>
    <scope>NUCLEOTIDE SEQUENCE [LARGE SCALE GENOMIC DNA]</scope>
</reference>
<keyword evidence="1" id="KW-0472">Membrane</keyword>
<evidence type="ECO:0008006" key="4">
    <source>
        <dbReference type="Google" id="ProtNLM"/>
    </source>
</evidence>
<sequence length="200" mass="21637">MTDVCRRKNEKGQSLIELLVAIGLGMVIVGSLVSLGNANTRRATQSRQENQATKLAQEGAEIVRNVRDVNWPGSVRMGNRDAGGSCSSSPYCTWDELFSDTNPQVSQSGRVDTCGGLPINQWCLRTGTETVTLAGSPSIFSRRVIIEDTLIVGGSICTDAFLPAKTPKDIKRVTVEVSWNTPTGTNTREAVTCLSPKHRQ</sequence>
<accession>A0A1G1WV08</accession>
<keyword evidence="1" id="KW-1133">Transmembrane helix</keyword>
<dbReference type="InterPro" id="IPR012902">
    <property type="entry name" value="N_methyl_site"/>
</dbReference>
<comment type="caution">
    <text evidence="2">The sequence shown here is derived from an EMBL/GenBank/DDBJ whole genome shotgun (WGS) entry which is preliminary data.</text>
</comment>
<dbReference type="AlphaFoldDB" id="A0A1G1WV08"/>
<dbReference type="Proteomes" id="UP000179279">
    <property type="component" value="Unassembled WGS sequence"/>
</dbReference>
<feature type="transmembrane region" description="Helical" evidence="1">
    <location>
        <begin position="15"/>
        <end position="36"/>
    </location>
</feature>
<evidence type="ECO:0000313" key="2">
    <source>
        <dbReference type="EMBL" id="OGY31582.1"/>
    </source>
</evidence>
<name>A0A1G1WV08_9BACT</name>
<organism evidence="2 3">
    <name type="scientific">Candidatus Woykebacteria bacterium RIFCSPLOWO2_01_FULL_41_12</name>
    <dbReference type="NCBI Taxonomy" id="1802604"/>
    <lineage>
        <taxon>Bacteria</taxon>
        <taxon>Candidatus Woykeibacteriota</taxon>
    </lineage>
</organism>
<dbReference type="Pfam" id="PF07963">
    <property type="entry name" value="N_methyl"/>
    <property type="match status" value="1"/>
</dbReference>
<dbReference type="EMBL" id="MHDA01000030">
    <property type="protein sequence ID" value="OGY31582.1"/>
    <property type="molecule type" value="Genomic_DNA"/>
</dbReference>
<proteinExistence type="predicted"/>
<gene>
    <name evidence="2" type="ORF">A3A57_01770</name>
</gene>
<protein>
    <recommendedName>
        <fullName evidence="4">Type IV pilus modification protein PilV</fullName>
    </recommendedName>
</protein>
<evidence type="ECO:0000313" key="3">
    <source>
        <dbReference type="Proteomes" id="UP000179279"/>
    </source>
</evidence>